<feature type="transmembrane region" description="Helical" evidence="2">
    <location>
        <begin position="35"/>
        <end position="55"/>
    </location>
</feature>
<accession>A0A553PKG0</accession>
<feature type="transmembrane region" description="Helical" evidence="2">
    <location>
        <begin position="640"/>
        <end position="666"/>
    </location>
</feature>
<feature type="compositionally biased region" description="Polar residues" evidence="1">
    <location>
        <begin position="575"/>
        <end position="590"/>
    </location>
</feature>
<keyword evidence="4" id="KW-1185">Reference proteome</keyword>
<feature type="compositionally biased region" description="Polar residues" evidence="1">
    <location>
        <begin position="334"/>
        <end position="347"/>
    </location>
</feature>
<dbReference type="InterPro" id="IPR052954">
    <property type="entry name" value="GPCR-Ligand_Int"/>
</dbReference>
<feature type="compositionally biased region" description="Polar residues" evidence="1">
    <location>
        <begin position="500"/>
        <end position="512"/>
    </location>
</feature>
<evidence type="ECO:0000313" key="3">
    <source>
        <dbReference type="EMBL" id="TRY78170.1"/>
    </source>
</evidence>
<keyword evidence="2" id="KW-0472">Membrane</keyword>
<keyword evidence="2" id="KW-1133">Transmembrane helix</keyword>
<name>A0A553PKG0_TIGCA</name>
<feature type="region of interest" description="Disordered" evidence="1">
    <location>
        <begin position="330"/>
        <end position="387"/>
    </location>
</feature>
<feature type="region of interest" description="Disordered" evidence="1">
    <location>
        <begin position="442"/>
        <end position="526"/>
    </location>
</feature>
<reference evidence="3 4" key="1">
    <citation type="journal article" date="2018" name="Nat. Ecol. Evol.">
        <title>Genomic signatures of mitonuclear coevolution across populations of Tigriopus californicus.</title>
        <authorList>
            <person name="Barreto F.S."/>
            <person name="Watson E.T."/>
            <person name="Lima T.G."/>
            <person name="Willett C.S."/>
            <person name="Edmands S."/>
            <person name="Li W."/>
            <person name="Burton R.S."/>
        </authorList>
    </citation>
    <scope>NUCLEOTIDE SEQUENCE [LARGE SCALE GENOMIC DNA]</scope>
    <source>
        <strain evidence="3 4">San Diego</strain>
    </source>
</reference>
<dbReference type="Gene3D" id="1.20.1070.10">
    <property type="entry name" value="Rhodopsin 7-helix transmembrane proteins"/>
    <property type="match status" value="2"/>
</dbReference>
<feature type="compositionally biased region" description="Low complexity" evidence="1">
    <location>
        <begin position="513"/>
        <end position="524"/>
    </location>
</feature>
<feature type="compositionally biased region" description="Basic and acidic residues" evidence="1">
    <location>
        <begin position="488"/>
        <end position="499"/>
    </location>
</feature>
<sequence>MTSIYCTVLISFERYVRICFFCQLRATRLITPENFRAYVIALILGPILFCLPKFFEVETKPHVVEYTERFNCSKLWIFDHDATTLARFHSMMKPEDITELHRLGVVCGKNTQKSQPNETSADPFVPKPGAETTSSYLLEALRKRVMERNRTSALNHFLQGKAKARHKPTNGMANYTIEAEILTLQETELRKNPYYYQVYYVYLNILVNSLVPLGTLLYLNIVTVRTLRQIIVQDEITNSNPPYILKKSVSHDNFEVLMEDSFYPNMRKSHSTNSLNGTEAITRRESINQQPTIPLDPKEVICKYTQGEDHVVLFGVEQRKSLPHRIPMCKKTRQSAQKSAHLSNQIPIPSDSKESHEKTGGQSGGGRPTSKEMAKSNPNISHMRVGGGGRVKRMLSFSDPMSDLLDIGKVIVDSPPDEEAGETFAQCNRKGTRRSTVLTMLEFNNPKESKLSPSPEEHEELLTSHEEADSGSRVCERHLSTSSGSKAKTKEIKPEKTSKDSLNVTEQPTAQRTTSQESKKSSQSFLTIQSGPNIYSAADVAASNRLRRHSRAPPGQHTSSSSTHGQRSSRRGTTVTENGSLGLTLSNNPCGTERSQEKRLTRISIFIVWLFIFCHFWKLIPTCYEVFVSHNGSNHDNWPFSVLVVEHISHLLITFNSAINFLIYLVL</sequence>
<evidence type="ECO:0000256" key="2">
    <source>
        <dbReference type="SAM" id="Phobius"/>
    </source>
</evidence>
<keyword evidence="2" id="KW-0812">Transmembrane</keyword>
<dbReference type="SUPFAM" id="SSF81321">
    <property type="entry name" value="Family A G protein-coupled receptor-like"/>
    <property type="match status" value="1"/>
</dbReference>
<feature type="transmembrane region" description="Helical" evidence="2">
    <location>
        <begin position="199"/>
        <end position="219"/>
    </location>
</feature>
<dbReference type="EMBL" id="VCGU01000003">
    <property type="protein sequence ID" value="TRY78170.1"/>
    <property type="molecule type" value="Genomic_DNA"/>
</dbReference>
<organism evidence="3 4">
    <name type="scientific">Tigriopus californicus</name>
    <name type="common">Marine copepod</name>
    <dbReference type="NCBI Taxonomy" id="6832"/>
    <lineage>
        <taxon>Eukaryota</taxon>
        <taxon>Metazoa</taxon>
        <taxon>Ecdysozoa</taxon>
        <taxon>Arthropoda</taxon>
        <taxon>Crustacea</taxon>
        <taxon>Multicrustacea</taxon>
        <taxon>Hexanauplia</taxon>
        <taxon>Copepoda</taxon>
        <taxon>Harpacticoida</taxon>
        <taxon>Harpacticidae</taxon>
        <taxon>Tigriopus</taxon>
    </lineage>
</organism>
<comment type="caution">
    <text evidence="3">The sequence shown here is derived from an EMBL/GenBank/DDBJ whole genome shotgun (WGS) entry which is preliminary data.</text>
</comment>
<dbReference type="AlphaFoldDB" id="A0A553PKG0"/>
<evidence type="ECO:0000313" key="4">
    <source>
        <dbReference type="Proteomes" id="UP000318571"/>
    </source>
</evidence>
<dbReference type="PANTHER" id="PTHR46641:SF2">
    <property type="entry name" value="FMRFAMIDE RECEPTOR"/>
    <property type="match status" value="1"/>
</dbReference>
<evidence type="ECO:0000256" key="1">
    <source>
        <dbReference type="SAM" id="MobiDB-lite"/>
    </source>
</evidence>
<feature type="region of interest" description="Disordered" evidence="1">
    <location>
        <begin position="549"/>
        <end position="592"/>
    </location>
</feature>
<feature type="compositionally biased region" description="Low complexity" evidence="1">
    <location>
        <begin position="555"/>
        <end position="574"/>
    </location>
</feature>
<feature type="compositionally biased region" description="Basic and acidic residues" evidence="1">
    <location>
        <begin position="460"/>
        <end position="479"/>
    </location>
</feature>
<feature type="transmembrane region" description="Helical" evidence="2">
    <location>
        <begin position="603"/>
        <end position="620"/>
    </location>
</feature>
<dbReference type="PANTHER" id="PTHR46641">
    <property type="entry name" value="FMRFAMIDE RECEPTOR-RELATED"/>
    <property type="match status" value="1"/>
</dbReference>
<gene>
    <name evidence="3" type="ORF">TCAL_16684</name>
</gene>
<protein>
    <submittedName>
        <fullName evidence="3">Uncharacterized protein</fullName>
    </submittedName>
</protein>
<dbReference type="Proteomes" id="UP000318571">
    <property type="component" value="Chromosome 11"/>
</dbReference>
<proteinExistence type="predicted"/>